<evidence type="ECO:0000313" key="13">
    <source>
        <dbReference type="EMBL" id="KAG8490911.1"/>
    </source>
</evidence>
<keyword evidence="8" id="KW-0548">Nucleotidyltransferase</keyword>
<dbReference type="AlphaFoldDB" id="A0A8J6D0Z6"/>
<dbReference type="GO" id="GO:0015074">
    <property type="term" value="P:DNA integration"/>
    <property type="evidence" value="ECO:0007669"/>
    <property type="project" value="UniProtKB-KW"/>
</dbReference>
<keyword evidence="2" id="KW-0479">Metal-binding</keyword>
<feature type="compositionally biased region" description="Polar residues" evidence="11">
    <location>
        <begin position="463"/>
        <end position="473"/>
    </location>
</feature>
<comment type="caution">
    <text evidence="13">The sequence shown here is derived from an EMBL/GenBank/DDBJ whole genome shotgun (WGS) entry which is preliminary data.</text>
</comment>
<dbReference type="Gene3D" id="1.10.340.70">
    <property type="match status" value="1"/>
</dbReference>
<keyword evidence="8" id="KW-0239">DNA-directed DNA polymerase</keyword>
<evidence type="ECO:0000313" key="14">
    <source>
        <dbReference type="Proteomes" id="UP000701853"/>
    </source>
</evidence>
<dbReference type="GO" id="GO:0003887">
    <property type="term" value="F:DNA-directed DNA polymerase activity"/>
    <property type="evidence" value="ECO:0007669"/>
    <property type="project" value="UniProtKB-KW"/>
</dbReference>
<dbReference type="InterPro" id="IPR041588">
    <property type="entry name" value="Integrase_H2C2"/>
</dbReference>
<keyword evidence="9" id="KW-0238">DNA-binding</keyword>
<reference evidence="13 14" key="1">
    <citation type="journal article" date="2021" name="bioRxiv">
        <title>The Gossypium anomalum genome as a resource for cotton improvement and evolutionary analysis of hybrid incompatibility.</title>
        <authorList>
            <person name="Grover C.E."/>
            <person name="Yuan D."/>
            <person name="Arick M.A."/>
            <person name="Miller E.R."/>
            <person name="Hu G."/>
            <person name="Peterson D.G."/>
            <person name="Wendel J.F."/>
            <person name="Udall J.A."/>
        </authorList>
    </citation>
    <scope>NUCLEOTIDE SEQUENCE [LARGE SCALE GENOMIC DNA]</scope>
    <source>
        <strain evidence="13">JFW-Udall</strain>
        <tissue evidence="13">Leaf</tissue>
    </source>
</reference>
<evidence type="ECO:0000256" key="5">
    <source>
        <dbReference type="ARBA" id="ARBA00022842"/>
    </source>
</evidence>
<evidence type="ECO:0000256" key="3">
    <source>
        <dbReference type="ARBA" id="ARBA00022750"/>
    </source>
</evidence>
<keyword evidence="7" id="KW-0695">RNA-directed DNA polymerase</keyword>
<evidence type="ECO:0000256" key="6">
    <source>
        <dbReference type="ARBA" id="ARBA00022908"/>
    </source>
</evidence>
<organism evidence="13 14">
    <name type="scientific">Gossypium anomalum</name>
    <dbReference type="NCBI Taxonomy" id="47600"/>
    <lineage>
        <taxon>Eukaryota</taxon>
        <taxon>Viridiplantae</taxon>
        <taxon>Streptophyta</taxon>
        <taxon>Embryophyta</taxon>
        <taxon>Tracheophyta</taxon>
        <taxon>Spermatophyta</taxon>
        <taxon>Magnoliopsida</taxon>
        <taxon>eudicotyledons</taxon>
        <taxon>Gunneridae</taxon>
        <taxon>Pentapetalae</taxon>
        <taxon>rosids</taxon>
        <taxon>malvids</taxon>
        <taxon>Malvales</taxon>
        <taxon>Malvaceae</taxon>
        <taxon>Malvoideae</taxon>
        <taxon>Gossypium</taxon>
    </lineage>
</organism>
<name>A0A8J6D0Z6_9ROSI</name>
<keyword evidence="8" id="KW-0808">Transferase</keyword>
<evidence type="ECO:0000256" key="9">
    <source>
        <dbReference type="ARBA" id="ARBA00023125"/>
    </source>
</evidence>
<keyword evidence="3" id="KW-0064">Aspartyl protease</keyword>
<gene>
    <name evidence="13" type="ORF">CXB51_014059</name>
</gene>
<evidence type="ECO:0000256" key="2">
    <source>
        <dbReference type="ARBA" id="ARBA00022723"/>
    </source>
</evidence>
<dbReference type="Pfam" id="PF24626">
    <property type="entry name" value="SH3_Tf2-1"/>
    <property type="match status" value="1"/>
</dbReference>
<dbReference type="EMBL" id="JAHUZN010000006">
    <property type="protein sequence ID" value="KAG8490911.1"/>
    <property type="molecule type" value="Genomic_DNA"/>
</dbReference>
<evidence type="ECO:0000256" key="8">
    <source>
        <dbReference type="ARBA" id="ARBA00022932"/>
    </source>
</evidence>
<feature type="domain" description="Integrase catalytic" evidence="12">
    <location>
        <begin position="124"/>
        <end position="285"/>
    </location>
</feature>
<accession>A0A8J6D0Z6</accession>
<evidence type="ECO:0000256" key="7">
    <source>
        <dbReference type="ARBA" id="ARBA00022918"/>
    </source>
</evidence>
<keyword evidence="4" id="KW-0378">Hydrolase</keyword>
<dbReference type="Pfam" id="PF17921">
    <property type="entry name" value="Integrase_H2C2"/>
    <property type="match status" value="1"/>
</dbReference>
<evidence type="ECO:0000256" key="11">
    <source>
        <dbReference type="SAM" id="MobiDB-lite"/>
    </source>
</evidence>
<dbReference type="GO" id="GO:0006508">
    <property type="term" value="P:proteolysis"/>
    <property type="evidence" value="ECO:0007669"/>
    <property type="project" value="UniProtKB-KW"/>
</dbReference>
<dbReference type="Pfam" id="PF00665">
    <property type="entry name" value="rve"/>
    <property type="match status" value="1"/>
</dbReference>
<keyword evidence="6" id="KW-0229">DNA integration</keyword>
<dbReference type="GO" id="GO:0003964">
    <property type="term" value="F:RNA-directed DNA polymerase activity"/>
    <property type="evidence" value="ECO:0007669"/>
    <property type="project" value="UniProtKB-KW"/>
</dbReference>
<evidence type="ECO:0000259" key="12">
    <source>
        <dbReference type="PROSITE" id="PS50994"/>
    </source>
</evidence>
<dbReference type="GO" id="GO:0046872">
    <property type="term" value="F:metal ion binding"/>
    <property type="evidence" value="ECO:0007669"/>
    <property type="project" value="UniProtKB-KW"/>
</dbReference>
<dbReference type="InterPro" id="IPR056924">
    <property type="entry name" value="SH3_Tf2-1"/>
</dbReference>
<dbReference type="Proteomes" id="UP000701853">
    <property type="component" value="Chromosome 6"/>
</dbReference>
<keyword evidence="5" id="KW-0460">Magnesium</keyword>
<dbReference type="PROSITE" id="PS50994">
    <property type="entry name" value="INTEGRASE"/>
    <property type="match status" value="1"/>
</dbReference>
<protein>
    <recommendedName>
        <fullName evidence="12">Integrase catalytic domain-containing protein</fullName>
    </recommendedName>
</protein>
<dbReference type="PANTHER" id="PTHR37984">
    <property type="entry name" value="PROTEIN CBG26694"/>
    <property type="match status" value="1"/>
</dbReference>
<dbReference type="PANTHER" id="PTHR37984:SF5">
    <property type="entry name" value="PROTEIN NYNRIN-LIKE"/>
    <property type="match status" value="1"/>
</dbReference>
<dbReference type="SUPFAM" id="SSF53098">
    <property type="entry name" value="Ribonuclease H-like"/>
    <property type="match status" value="1"/>
</dbReference>
<dbReference type="InterPro" id="IPR012337">
    <property type="entry name" value="RNaseH-like_sf"/>
</dbReference>
<dbReference type="OrthoDB" id="5554229at2759"/>
<proteinExistence type="predicted"/>
<dbReference type="InterPro" id="IPR036397">
    <property type="entry name" value="RNaseH_sf"/>
</dbReference>
<feature type="region of interest" description="Disordered" evidence="11">
    <location>
        <begin position="454"/>
        <end position="485"/>
    </location>
</feature>
<evidence type="ECO:0000256" key="4">
    <source>
        <dbReference type="ARBA" id="ARBA00022801"/>
    </source>
</evidence>
<keyword evidence="1" id="KW-0645">Protease</keyword>
<sequence>MGYEFEIHYRPVKLNNVADALSRQNEASLLAFFHPIFGVLDDIRTAIGHDPSLVTIQTTIREGHSDYTDYTEHDGLLLFRGKILVPNETSLRSLLLREFHSFVVGGHFGITRTFQRLAANFCWSGMRKAVFEDISLDFIVGLPNSNGKETILVVVDLLTKYGHFFALPRHYDNKYVAQILVQGVVKLHGIPRTIVSDRNRIFLSNIWTEMAKLQGIELCLSSTYHPQTDGQTKVLNRCLEMYHRCMADDNPTRWDSYLAWAEYWCNTAYHTSAGITSFCALYGRDPPTLLSYLKGSASNTQVNQALKDRDELLRVFKHNLVQAQGCMKNQADKHHRELEFEEGTRVYVRLQPYRQLSSRLRKHDKLGPRFFGPYRILKHIGSVAYKLDLPNSTRIHPVFHVSQLRSCKGQPLQQITPLPLLRTDVLPVFESVNLEDKAILPGGRPVTKGTEVAARSVDDTPREGSNNPGTISKTTHELRRSMRERKAPKALTDFVRF</sequence>
<dbReference type="InterPro" id="IPR001584">
    <property type="entry name" value="Integrase_cat-core"/>
</dbReference>
<dbReference type="GO" id="GO:0003677">
    <property type="term" value="F:DNA binding"/>
    <property type="evidence" value="ECO:0007669"/>
    <property type="project" value="UniProtKB-KW"/>
</dbReference>
<dbReference type="GO" id="GO:0004190">
    <property type="term" value="F:aspartic-type endopeptidase activity"/>
    <property type="evidence" value="ECO:0007669"/>
    <property type="project" value="UniProtKB-KW"/>
</dbReference>
<dbReference type="InterPro" id="IPR050951">
    <property type="entry name" value="Retrovirus_Pol_polyprotein"/>
</dbReference>
<dbReference type="Gene3D" id="3.30.420.10">
    <property type="entry name" value="Ribonuclease H-like superfamily/Ribonuclease H"/>
    <property type="match status" value="1"/>
</dbReference>
<keyword evidence="14" id="KW-1185">Reference proteome</keyword>
<feature type="compositionally biased region" description="Basic and acidic residues" evidence="11">
    <location>
        <begin position="474"/>
        <end position="485"/>
    </location>
</feature>
<evidence type="ECO:0000256" key="1">
    <source>
        <dbReference type="ARBA" id="ARBA00022670"/>
    </source>
</evidence>
<dbReference type="GO" id="GO:0006310">
    <property type="term" value="P:DNA recombination"/>
    <property type="evidence" value="ECO:0007669"/>
    <property type="project" value="UniProtKB-KW"/>
</dbReference>
<evidence type="ECO:0000256" key="10">
    <source>
        <dbReference type="ARBA" id="ARBA00023172"/>
    </source>
</evidence>
<keyword evidence="10" id="KW-0233">DNA recombination</keyword>